<comment type="caution">
    <text evidence="7">The sequence shown here is derived from an EMBL/GenBank/DDBJ whole genome shotgun (WGS) entry which is preliminary data.</text>
</comment>
<evidence type="ECO:0000256" key="5">
    <source>
        <dbReference type="ARBA" id="ARBA00023136"/>
    </source>
</evidence>
<keyword evidence="8" id="KW-1185">Reference proteome</keyword>
<dbReference type="InterPro" id="IPR005538">
    <property type="entry name" value="LrgA/CidA"/>
</dbReference>
<evidence type="ECO:0000256" key="6">
    <source>
        <dbReference type="SAM" id="Phobius"/>
    </source>
</evidence>
<dbReference type="GO" id="GO:0016787">
    <property type="term" value="F:hydrolase activity"/>
    <property type="evidence" value="ECO:0007669"/>
    <property type="project" value="UniProtKB-KW"/>
</dbReference>
<feature type="transmembrane region" description="Helical" evidence="6">
    <location>
        <begin position="83"/>
        <end position="108"/>
    </location>
</feature>
<dbReference type="Proteomes" id="UP000613160">
    <property type="component" value="Unassembled WGS sequence"/>
</dbReference>
<dbReference type="Pfam" id="PF03788">
    <property type="entry name" value="LrgA"/>
    <property type="match status" value="1"/>
</dbReference>
<proteinExistence type="predicted"/>
<keyword evidence="7" id="KW-0378">Hydrolase</keyword>
<keyword evidence="3 6" id="KW-0812">Transmembrane</keyword>
<evidence type="ECO:0000313" key="8">
    <source>
        <dbReference type="Proteomes" id="UP000613160"/>
    </source>
</evidence>
<dbReference type="PANTHER" id="PTHR33931:SF2">
    <property type="entry name" value="HOLIN-LIKE PROTEIN CIDA"/>
    <property type="match status" value="1"/>
</dbReference>
<dbReference type="AlphaFoldDB" id="A0A916YCK3"/>
<keyword evidence="2" id="KW-1003">Cell membrane</keyword>
<organism evidence="7 8">
    <name type="scientific">Aureimonas glaciei</name>
    <dbReference type="NCBI Taxonomy" id="1776957"/>
    <lineage>
        <taxon>Bacteria</taxon>
        <taxon>Pseudomonadati</taxon>
        <taxon>Pseudomonadota</taxon>
        <taxon>Alphaproteobacteria</taxon>
        <taxon>Hyphomicrobiales</taxon>
        <taxon>Aurantimonadaceae</taxon>
        <taxon>Aureimonas</taxon>
    </lineage>
</organism>
<evidence type="ECO:0000256" key="2">
    <source>
        <dbReference type="ARBA" id="ARBA00022475"/>
    </source>
</evidence>
<comment type="subcellular location">
    <subcellularLocation>
        <location evidence="1">Cell membrane</location>
        <topology evidence="1">Multi-pass membrane protein</topology>
    </subcellularLocation>
</comment>
<feature type="transmembrane region" description="Helical" evidence="6">
    <location>
        <begin position="56"/>
        <end position="76"/>
    </location>
</feature>
<gene>
    <name evidence="7" type="ORF">GCM10011335_48160</name>
</gene>
<keyword evidence="4 6" id="KW-1133">Transmembrane helix</keyword>
<dbReference type="RefSeq" id="WP_188855000.1">
    <property type="nucleotide sequence ID" value="NZ_BMJJ01000016.1"/>
</dbReference>
<dbReference type="GO" id="GO:0005886">
    <property type="term" value="C:plasma membrane"/>
    <property type="evidence" value="ECO:0007669"/>
    <property type="project" value="UniProtKB-SubCell"/>
</dbReference>
<sequence length="118" mass="12123">MLPALTAIFLCQLVGEMITAWFALPLPGPVIGMALLFAGLMLKGEVPEAIGKVGDGLLQHLSLLFVPAGAGIMMHVHRLEADALGLGTALIVSTLATIAVTGLAMRFLTARGSDTDAG</sequence>
<keyword evidence="5 6" id="KW-0472">Membrane</keyword>
<evidence type="ECO:0000313" key="7">
    <source>
        <dbReference type="EMBL" id="GGD39845.1"/>
    </source>
</evidence>
<reference evidence="7" key="1">
    <citation type="journal article" date="2014" name="Int. J. Syst. Evol. Microbiol.">
        <title>Complete genome sequence of Corynebacterium casei LMG S-19264T (=DSM 44701T), isolated from a smear-ripened cheese.</title>
        <authorList>
            <consortium name="US DOE Joint Genome Institute (JGI-PGF)"/>
            <person name="Walter F."/>
            <person name="Albersmeier A."/>
            <person name="Kalinowski J."/>
            <person name="Ruckert C."/>
        </authorList>
    </citation>
    <scope>NUCLEOTIDE SEQUENCE</scope>
    <source>
        <strain evidence="7">CGMCC 1.15493</strain>
    </source>
</reference>
<dbReference type="EMBL" id="BMJJ01000016">
    <property type="protein sequence ID" value="GGD39845.1"/>
    <property type="molecule type" value="Genomic_DNA"/>
</dbReference>
<dbReference type="PANTHER" id="PTHR33931">
    <property type="entry name" value="HOLIN-LIKE PROTEIN CIDA-RELATED"/>
    <property type="match status" value="1"/>
</dbReference>
<reference evidence="7" key="2">
    <citation type="submission" date="2020-09" db="EMBL/GenBank/DDBJ databases">
        <authorList>
            <person name="Sun Q."/>
            <person name="Zhou Y."/>
        </authorList>
    </citation>
    <scope>NUCLEOTIDE SEQUENCE</scope>
    <source>
        <strain evidence="7">CGMCC 1.15493</strain>
    </source>
</reference>
<protein>
    <submittedName>
        <fullName evidence="7">Murein hydrolase transporter LrgA</fullName>
    </submittedName>
</protein>
<name>A0A916YCK3_9HYPH</name>
<evidence type="ECO:0000256" key="1">
    <source>
        <dbReference type="ARBA" id="ARBA00004651"/>
    </source>
</evidence>
<evidence type="ECO:0000256" key="4">
    <source>
        <dbReference type="ARBA" id="ARBA00022989"/>
    </source>
</evidence>
<accession>A0A916YCK3</accession>
<evidence type="ECO:0000256" key="3">
    <source>
        <dbReference type="ARBA" id="ARBA00022692"/>
    </source>
</evidence>